<dbReference type="InterPro" id="IPR002871">
    <property type="entry name" value="NIF_FeS_clus_asmbl_NifU_N"/>
</dbReference>
<dbReference type="AlphaFoldDB" id="A0A9D1K4R3"/>
<gene>
    <name evidence="13" type="ORF">IAD41_07295</name>
</gene>
<dbReference type="InterPro" id="IPR016217">
    <property type="entry name" value="N_fixation_NifU"/>
</dbReference>
<dbReference type="EMBL" id="DVJO01000159">
    <property type="protein sequence ID" value="HIS83393.1"/>
    <property type="molecule type" value="Genomic_DNA"/>
</dbReference>
<dbReference type="Pfam" id="PF01592">
    <property type="entry name" value="NifU_N"/>
    <property type="match status" value="1"/>
</dbReference>
<evidence type="ECO:0000256" key="7">
    <source>
        <dbReference type="ARBA" id="ARBA00034078"/>
    </source>
</evidence>
<feature type="binding site" evidence="9">
    <location>
        <position position="60"/>
    </location>
    <ligand>
        <name>Fe cation</name>
        <dbReference type="ChEBI" id="CHEBI:24875"/>
    </ligand>
</feature>
<comment type="function">
    <text evidence="8">May be involved in the formation or repair of [Fe-S] clusters present in iron-sulfur proteins.</text>
</comment>
<evidence type="ECO:0000256" key="3">
    <source>
        <dbReference type="ARBA" id="ARBA00022723"/>
    </source>
</evidence>
<dbReference type="InterPro" id="IPR034904">
    <property type="entry name" value="FSCA_dom_sf"/>
</dbReference>
<feature type="binding site" evidence="9">
    <location>
        <position position="104"/>
    </location>
    <ligand>
        <name>Fe cation</name>
        <dbReference type="ChEBI" id="CHEBI:24875"/>
    </ligand>
</feature>
<dbReference type="SUPFAM" id="SSF82649">
    <property type="entry name" value="SufE/NifU"/>
    <property type="match status" value="1"/>
</dbReference>
<evidence type="ECO:0000256" key="5">
    <source>
        <dbReference type="ARBA" id="ARBA00023014"/>
    </source>
</evidence>
<evidence type="ECO:0000259" key="11">
    <source>
        <dbReference type="Pfam" id="PF01592"/>
    </source>
</evidence>
<dbReference type="Gene3D" id="3.30.300.130">
    <property type="entry name" value="Fe-S cluster assembly (FSCA)"/>
    <property type="match status" value="1"/>
</dbReference>
<protein>
    <recommendedName>
        <fullName evidence="1 8">Nitrogen fixation protein NifU</fullName>
    </recommendedName>
</protein>
<keyword evidence="6 8" id="KW-0535">Nitrogen fixation</keyword>
<organism evidence="13 14">
    <name type="scientific">Candidatus Scatenecus faecavium</name>
    <dbReference type="NCBI Taxonomy" id="2840915"/>
    <lineage>
        <taxon>Bacteria</taxon>
        <taxon>Candidatus Scatenecus</taxon>
    </lineage>
</organism>
<dbReference type="Gene3D" id="1.10.10.1100">
    <property type="entry name" value="BFD-like [2Fe-2S]-binding domain"/>
    <property type="match status" value="1"/>
</dbReference>
<dbReference type="InterPro" id="IPR001075">
    <property type="entry name" value="NIF_FeS_clus_asmbl_NifU_C"/>
</dbReference>
<evidence type="ECO:0000256" key="8">
    <source>
        <dbReference type="PIRNR" id="PIRNR000375"/>
    </source>
</evidence>
<evidence type="ECO:0000259" key="12">
    <source>
        <dbReference type="Pfam" id="PF04324"/>
    </source>
</evidence>
<dbReference type="InterPro" id="IPR041854">
    <property type="entry name" value="BFD-like_2Fe2S-bd_dom_sf"/>
</dbReference>
<comment type="cofactor">
    <cofactor evidence="7">
        <name>[2Fe-2S] cluster</name>
        <dbReference type="ChEBI" id="CHEBI:190135"/>
    </cofactor>
</comment>
<feature type="binding site" evidence="9">
    <location>
        <position position="174"/>
    </location>
    <ligand>
        <name>[2Fe-2S] cluster</name>
        <dbReference type="ChEBI" id="CHEBI:190135"/>
    </ligand>
</feature>
<reference evidence="13" key="2">
    <citation type="journal article" date="2021" name="PeerJ">
        <title>Extensive microbial diversity within the chicken gut microbiome revealed by metagenomics and culture.</title>
        <authorList>
            <person name="Gilroy R."/>
            <person name="Ravi A."/>
            <person name="Getino M."/>
            <person name="Pursley I."/>
            <person name="Horton D.L."/>
            <person name="Alikhan N.F."/>
            <person name="Baker D."/>
            <person name="Gharbi K."/>
            <person name="Hall N."/>
            <person name="Watson M."/>
            <person name="Adriaenssens E.M."/>
            <person name="Foster-Nyarko E."/>
            <person name="Jarju S."/>
            <person name="Secka A."/>
            <person name="Antonio M."/>
            <person name="Oren A."/>
            <person name="Chaudhuri R.R."/>
            <person name="La Ragione R."/>
            <person name="Hildebrand F."/>
            <person name="Pallen M.J."/>
        </authorList>
    </citation>
    <scope>NUCLEOTIDE SEQUENCE</scope>
    <source>
        <strain evidence="13">CHK152-2994</strain>
    </source>
</reference>
<dbReference type="GO" id="GO:0051537">
    <property type="term" value="F:2 iron, 2 sulfur cluster binding"/>
    <property type="evidence" value="ECO:0007669"/>
    <property type="project" value="UniProtKB-KW"/>
</dbReference>
<feature type="binding site" evidence="9">
    <location>
        <position position="141"/>
    </location>
    <ligand>
        <name>[2Fe-2S] cluster</name>
        <dbReference type="ChEBI" id="CHEBI:190135"/>
    </ligand>
</feature>
<dbReference type="InterPro" id="IPR007419">
    <property type="entry name" value="BFD-like_2Fe2S-bd_dom"/>
</dbReference>
<evidence type="ECO:0000256" key="4">
    <source>
        <dbReference type="ARBA" id="ARBA00023004"/>
    </source>
</evidence>
<evidence type="ECO:0000256" key="6">
    <source>
        <dbReference type="ARBA" id="ARBA00023231"/>
    </source>
</evidence>
<accession>A0A9D1K4R3</accession>
<dbReference type="Pfam" id="PF01106">
    <property type="entry name" value="NifU"/>
    <property type="match status" value="1"/>
</dbReference>
<dbReference type="CDD" id="cd19947">
    <property type="entry name" value="NifU_Fer2_BFD-like"/>
    <property type="match status" value="1"/>
</dbReference>
<comment type="similarity">
    <text evidence="8">Belongs to the NifU family.</text>
</comment>
<keyword evidence="5 9" id="KW-0411">Iron-sulfur</keyword>
<dbReference type="SUPFAM" id="SSF117916">
    <property type="entry name" value="Fe-S cluster assembly (FSCA) domain-like"/>
    <property type="match status" value="1"/>
</dbReference>
<dbReference type="CDD" id="cd06664">
    <property type="entry name" value="IscU_like"/>
    <property type="match status" value="1"/>
</dbReference>
<comment type="caution">
    <text evidence="13">The sequence shown here is derived from an EMBL/GenBank/DDBJ whole genome shotgun (WGS) entry which is preliminary data.</text>
</comment>
<comment type="cofactor">
    <cofactor evidence="9">
        <name>[2Fe-2S] cluster</name>
        <dbReference type="ChEBI" id="CHEBI:190135"/>
    </cofactor>
    <text evidence="9">Binds 1 [2Fe-2S] cluster per subunit.</text>
</comment>
<proteinExistence type="inferred from homology"/>
<name>A0A9D1K4R3_9BACT</name>
<evidence type="ECO:0000256" key="1">
    <source>
        <dbReference type="ARBA" id="ARBA00015278"/>
    </source>
</evidence>
<evidence type="ECO:0000259" key="10">
    <source>
        <dbReference type="Pfam" id="PF01106"/>
    </source>
</evidence>
<evidence type="ECO:0000256" key="2">
    <source>
        <dbReference type="ARBA" id="ARBA00022714"/>
    </source>
</evidence>
<dbReference type="Pfam" id="PF04324">
    <property type="entry name" value="Fer2_BFD"/>
    <property type="match status" value="1"/>
</dbReference>
<evidence type="ECO:0000256" key="9">
    <source>
        <dbReference type="PIRSR" id="PIRSR000375-1"/>
    </source>
</evidence>
<feature type="domain" description="NIF system FeS cluster assembly NifU N-terminal" evidence="11">
    <location>
        <begin position="4"/>
        <end position="121"/>
    </location>
</feature>
<dbReference type="PIRSF" id="PIRSF000375">
    <property type="entry name" value="NifU"/>
    <property type="match status" value="1"/>
</dbReference>
<feature type="binding site" evidence="9">
    <location>
        <position position="35"/>
    </location>
    <ligand>
        <name>Fe cation</name>
        <dbReference type="ChEBI" id="CHEBI:24875"/>
    </ligand>
</feature>
<feature type="domain" description="NIF system FeS cluster assembly NifU C-terminal" evidence="10">
    <location>
        <begin position="208"/>
        <end position="273"/>
    </location>
</feature>
<keyword evidence="4 9" id="KW-0408">Iron</keyword>
<dbReference type="GO" id="GO:0016226">
    <property type="term" value="P:iron-sulfur cluster assembly"/>
    <property type="evidence" value="ECO:0007669"/>
    <property type="project" value="InterPro"/>
</dbReference>
<evidence type="ECO:0000313" key="13">
    <source>
        <dbReference type="EMBL" id="HIS83393.1"/>
    </source>
</evidence>
<evidence type="ECO:0000313" key="14">
    <source>
        <dbReference type="Proteomes" id="UP000824139"/>
    </source>
</evidence>
<comment type="cofactor">
    <cofactor evidence="9">
        <name>Fe cation</name>
        <dbReference type="ChEBI" id="CHEBI:24875"/>
    </cofactor>
    <text evidence="9">Binds 1 Fe cation per subunit.</text>
</comment>
<dbReference type="PANTHER" id="PTHR10093">
    <property type="entry name" value="IRON-SULFUR CLUSTER ASSEMBLY ENZYME NIFU HOMOLOG"/>
    <property type="match status" value="1"/>
</dbReference>
<dbReference type="Gene3D" id="3.90.1010.10">
    <property type="match status" value="1"/>
</dbReference>
<dbReference type="GO" id="GO:0005506">
    <property type="term" value="F:iron ion binding"/>
    <property type="evidence" value="ECO:0007669"/>
    <property type="project" value="InterPro"/>
</dbReference>
<keyword evidence="2 9" id="KW-0001">2Fe-2S</keyword>
<feature type="binding site" evidence="9">
    <location>
        <position position="139"/>
    </location>
    <ligand>
        <name>[2Fe-2S] cluster</name>
        <dbReference type="ChEBI" id="CHEBI:190135"/>
    </ligand>
</feature>
<keyword evidence="3 9" id="KW-0479">Metal-binding</keyword>
<reference evidence="13" key="1">
    <citation type="submission" date="2020-10" db="EMBL/GenBank/DDBJ databases">
        <authorList>
            <person name="Gilroy R."/>
        </authorList>
    </citation>
    <scope>NUCLEOTIDE SEQUENCE</scope>
    <source>
        <strain evidence="13">CHK152-2994</strain>
    </source>
</reference>
<feature type="binding site" evidence="9">
    <location>
        <position position="177"/>
    </location>
    <ligand>
        <name>[2Fe-2S] cluster</name>
        <dbReference type="ChEBI" id="CHEBI:190135"/>
    </ligand>
</feature>
<dbReference type="Proteomes" id="UP000824139">
    <property type="component" value="Unassembled WGS sequence"/>
</dbReference>
<sequence>MWDYSEKVMDHYRNPRNVGKIDNADAIGEAGSLACGDSLKIYLKIQNGIVTDAKFQTFGCGSAVASSSILTEMIIGKTVDEVKKITNKDIADQLGGLPPEKMHCSVMGYEALEDALQNFDNMTDLDDLREEKPKEKIVCTCFGVTENQIWEAIKVNGLKTVEEVTNYTKAGGACGKCKGVIKDIIDTYYKKEEADKPQLSPAQKILKINNIIETQISPELRKDGGDITLVDIDGNKVLVKLRGKCSGCKNSHLTLKAFVESTLRETVDANIDVIEVA</sequence>
<feature type="domain" description="BFD-like [2Fe-2S]-binding" evidence="12">
    <location>
        <begin position="137"/>
        <end position="186"/>
    </location>
</feature>